<accession>A0A062I6R2</accession>
<gene>
    <name evidence="1" type="ORF">J596_3870</name>
</gene>
<organism evidence="1 2">
    <name type="scientific">Acinetobacter baumannii 21072</name>
    <dbReference type="NCBI Taxonomy" id="1310697"/>
    <lineage>
        <taxon>Bacteria</taxon>
        <taxon>Pseudomonadati</taxon>
        <taxon>Pseudomonadota</taxon>
        <taxon>Gammaproteobacteria</taxon>
        <taxon>Moraxellales</taxon>
        <taxon>Moraxellaceae</taxon>
        <taxon>Acinetobacter</taxon>
        <taxon>Acinetobacter calcoaceticus/baumannii complex</taxon>
    </lineage>
</organism>
<dbReference type="AlphaFoldDB" id="A0A062I6R2"/>
<protein>
    <submittedName>
        <fullName evidence="1">Uncharacterized protein</fullName>
    </submittedName>
</protein>
<comment type="caution">
    <text evidence="1">The sequence shown here is derived from an EMBL/GenBank/DDBJ whole genome shotgun (WGS) entry which is preliminary data.</text>
</comment>
<dbReference type="EMBL" id="JMOD01000123">
    <property type="protein sequence ID" value="KCY13573.1"/>
    <property type="molecule type" value="Genomic_DNA"/>
</dbReference>
<dbReference type="Proteomes" id="UP000027327">
    <property type="component" value="Unassembled WGS sequence"/>
</dbReference>
<proteinExistence type="predicted"/>
<dbReference type="PATRIC" id="fig|1310697.3.peg.3663"/>
<evidence type="ECO:0000313" key="2">
    <source>
        <dbReference type="Proteomes" id="UP000027327"/>
    </source>
</evidence>
<evidence type="ECO:0000313" key="1">
    <source>
        <dbReference type="EMBL" id="KCY13573.1"/>
    </source>
</evidence>
<reference evidence="1 2" key="1">
    <citation type="submission" date="2014-04" db="EMBL/GenBank/DDBJ databases">
        <title>Comparative genomics and transcriptomics to identify genetic mechanisms underlying the emergence of carbapenem resistant Acinetobacter baumannii (CRAb).</title>
        <authorList>
            <person name="Harris A.D."/>
            <person name="Johnson K.J."/>
            <person name="George J."/>
            <person name="Nadendla S."/>
            <person name="Daugherty S.C."/>
            <person name="Parankush S."/>
            <person name="Sadzewicz L."/>
            <person name="Tallon L."/>
            <person name="Sengamalay N."/>
            <person name="Hazen T.H."/>
            <person name="Rasko D.A."/>
        </authorList>
    </citation>
    <scope>NUCLEOTIDE SEQUENCE [LARGE SCALE GENOMIC DNA]</scope>
    <source>
        <strain evidence="1 2">21072</strain>
    </source>
</reference>
<sequence length="211" mass="24495">MKNDFFIIDYLKNSYSEFGDISKQFDNIFKTLKLNKKEAINAFYEIYSTDCHPALYADYRNQEVSHLASTKLIQNLASIVPPNTLERLAFSYIIYDITKEKIKYFNKKLSTEDINLALKNIEIANFDIGAFMQCINSQSLSIQKNDLKQSIQALGGLTRSRKYQAIKIKIFNDWNTSNYHSYAECARKHAVIHELSTKTIESWLSKEFSKP</sequence>
<dbReference type="RefSeq" id="WP_032037845.1">
    <property type="nucleotide sequence ID" value="NZ_JMOD01000123.1"/>
</dbReference>
<name>A0A062I6R2_ACIBA</name>